<dbReference type="EMBL" id="QLTR01000009">
    <property type="protein sequence ID" value="RAS64498.1"/>
    <property type="molecule type" value="Genomic_DNA"/>
</dbReference>
<protein>
    <submittedName>
        <fullName evidence="2">MSHA biogenesis protein MshN</fullName>
    </submittedName>
</protein>
<evidence type="ECO:0000256" key="1">
    <source>
        <dbReference type="PROSITE-ProRule" id="PRU00339"/>
    </source>
</evidence>
<feature type="repeat" description="TPR" evidence="1">
    <location>
        <begin position="175"/>
        <end position="208"/>
    </location>
</feature>
<comment type="caution">
    <text evidence="2">The sequence shown here is derived from an EMBL/GenBank/DDBJ whole genome shotgun (WGS) entry which is preliminary data.</text>
</comment>
<dbReference type="SUPFAM" id="SSF48452">
    <property type="entry name" value="TPR-like"/>
    <property type="match status" value="1"/>
</dbReference>
<sequence>MSVMNKALSQLANTQKSSLEQIEKAQVTPVKSRPVWVWVTAGFGLSLTVGGWAVSQQADVIQNQQLLAQPLAVEALVVPQSVEVQQPSPTQKNNQLAVTVYHSAPVEMSEEKVVEKDVVPAKPVAPVVTEKKTSQPKPVLLAGNTTALVTNSSVETSSSGTVVVEQVEMSPEKLADKAISRANKSMEANDFQNAVNAYREALRYTPDNEEVRKKLAALYYGKGDVRKAFELLQRGIEINLDGESLRIALTKFLVKENQSEAALSPLVHLPPSATTEYLSLRAALAQKSKQNEIALESYQKLIEKEPGNARWWLGLAIQQERSFLLDEAKISYQNALTKVGVSNQSQAFIRDRLKVLNQLQETNSGN</sequence>
<dbReference type="RefSeq" id="WP_102955303.1">
    <property type="nucleotide sequence ID" value="NZ_JBJKCE010000001.1"/>
</dbReference>
<dbReference type="Pfam" id="PF14559">
    <property type="entry name" value="TPR_19"/>
    <property type="match status" value="1"/>
</dbReference>
<dbReference type="Gene3D" id="1.25.40.10">
    <property type="entry name" value="Tetratricopeptide repeat domain"/>
    <property type="match status" value="2"/>
</dbReference>
<dbReference type="Proteomes" id="UP000248729">
    <property type="component" value="Unassembled WGS sequence"/>
</dbReference>
<keyword evidence="1" id="KW-0802">TPR repeat</keyword>
<reference evidence="2 3" key="1">
    <citation type="submission" date="2018-06" db="EMBL/GenBank/DDBJ databases">
        <title>Freshwater and sediment microbial communities from various areas in North America, analyzing microbe dynamics in response to fracking.</title>
        <authorList>
            <person name="Lamendella R."/>
        </authorList>
    </citation>
    <scope>NUCLEOTIDE SEQUENCE [LARGE SCALE GENOMIC DNA]</scope>
    <source>
        <strain evidence="2 3">99A</strain>
    </source>
</reference>
<dbReference type="SMART" id="SM00028">
    <property type="entry name" value="TPR"/>
    <property type="match status" value="4"/>
</dbReference>
<dbReference type="InterPro" id="IPR011990">
    <property type="entry name" value="TPR-like_helical_dom_sf"/>
</dbReference>
<evidence type="ECO:0000313" key="3">
    <source>
        <dbReference type="Proteomes" id="UP000248729"/>
    </source>
</evidence>
<organism evidence="2 3">
    <name type="scientific">Vibrio diazotrophicus</name>
    <dbReference type="NCBI Taxonomy" id="685"/>
    <lineage>
        <taxon>Bacteria</taxon>
        <taxon>Pseudomonadati</taxon>
        <taxon>Pseudomonadota</taxon>
        <taxon>Gammaproteobacteria</taxon>
        <taxon>Vibrionales</taxon>
        <taxon>Vibrionaceae</taxon>
        <taxon>Vibrio</taxon>
    </lineage>
</organism>
<dbReference type="AlphaFoldDB" id="A0A329E9M1"/>
<name>A0A329E9M1_VIBDI</name>
<evidence type="ECO:0000313" key="2">
    <source>
        <dbReference type="EMBL" id="RAS64498.1"/>
    </source>
</evidence>
<dbReference type="InterPro" id="IPR019734">
    <property type="entry name" value="TPR_rpt"/>
</dbReference>
<accession>A0A329E9M1</accession>
<dbReference type="PROSITE" id="PS50005">
    <property type="entry name" value="TPR"/>
    <property type="match status" value="1"/>
</dbReference>
<gene>
    <name evidence="2" type="ORF">DET48_109140</name>
</gene>
<proteinExistence type="predicted"/>